<dbReference type="Pfam" id="PF04542">
    <property type="entry name" value="Sigma70_r2"/>
    <property type="match status" value="1"/>
</dbReference>
<evidence type="ECO:0000313" key="11">
    <source>
        <dbReference type="EMBL" id="AKQ33267.1"/>
    </source>
</evidence>
<dbReference type="InterPro" id="IPR007630">
    <property type="entry name" value="RNA_pol_sigma70_r4"/>
</dbReference>
<feature type="coiled-coil region" evidence="7">
    <location>
        <begin position="406"/>
        <end position="454"/>
    </location>
</feature>
<evidence type="ECO:0000256" key="2">
    <source>
        <dbReference type="ARBA" id="ARBA00023015"/>
    </source>
</evidence>
<evidence type="ECO:0000313" key="12">
    <source>
        <dbReference type="Proteomes" id="UP000063965"/>
    </source>
</evidence>
<dbReference type="Proteomes" id="UP000063965">
    <property type="component" value="Chromosome"/>
</dbReference>
<dbReference type="Pfam" id="PF00140">
    <property type="entry name" value="Sigma70_r1_2"/>
    <property type="match status" value="1"/>
</dbReference>
<evidence type="ECO:0000256" key="3">
    <source>
        <dbReference type="ARBA" id="ARBA00023082"/>
    </source>
</evidence>
<dbReference type="NCBIfam" id="TIGR02393">
    <property type="entry name" value="RpoD_Cterm"/>
    <property type="match status" value="1"/>
</dbReference>
<evidence type="ECO:0000256" key="1">
    <source>
        <dbReference type="ARBA" id="ARBA00022490"/>
    </source>
</evidence>
<comment type="subcellular location">
    <subcellularLocation>
        <location evidence="6">Cytoplasm</location>
    </subcellularLocation>
</comment>
<feature type="compositionally biased region" description="Basic residues" evidence="8">
    <location>
        <begin position="17"/>
        <end position="51"/>
    </location>
</feature>
<comment type="function">
    <text evidence="6">Sigma factors are initiation factors that promote the attachment of RNA polymerase to specific initiation sites and are then released. This sigma factor is the primary sigma factor during exponential growth.</text>
</comment>
<dbReference type="InterPro" id="IPR042189">
    <property type="entry name" value="RNA_pol_sigma_70_r1_1_sf"/>
</dbReference>
<feature type="domain" description="RNA polymerase sigma-70" evidence="9">
    <location>
        <begin position="493"/>
        <end position="506"/>
    </location>
</feature>
<dbReference type="InterPro" id="IPR028630">
    <property type="entry name" value="Sigma70_RpoD"/>
</dbReference>
<gene>
    <name evidence="6 11" type="primary">rpoD</name>
    <name evidence="11" type="ORF">CleRT_02740</name>
</gene>
<feature type="region of interest" description="Sigma-70 factor domain-4" evidence="6">
    <location>
        <begin position="637"/>
        <end position="690"/>
    </location>
</feature>
<evidence type="ECO:0000256" key="7">
    <source>
        <dbReference type="SAM" id="Coils"/>
    </source>
</evidence>
<dbReference type="InterPro" id="IPR009042">
    <property type="entry name" value="RNA_pol_sigma70_r1_2"/>
</dbReference>
<keyword evidence="3 6" id="KW-0731">Sigma factor</keyword>
<keyword evidence="1 6" id="KW-0963">Cytoplasm</keyword>
<dbReference type="Pfam" id="PF04545">
    <property type="entry name" value="Sigma70_r4"/>
    <property type="match status" value="1"/>
</dbReference>
<dbReference type="PRINTS" id="PR00046">
    <property type="entry name" value="SIGMA70FCT"/>
</dbReference>
<organism evidence="11 12">
    <name type="scientific">Candidatus Coxiella mudrowiae</name>
    <dbReference type="NCBI Taxonomy" id="2054173"/>
    <lineage>
        <taxon>Bacteria</taxon>
        <taxon>Pseudomonadati</taxon>
        <taxon>Pseudomonadota</taxon>
        <taxon>Gammaproteobacteria</taxon>
        <taxon>Legionellales</taxon>
        <taxon>Coxiellaceae</taxon>
        <taxon>Coxiella</taxon>
    </lineage>
</organism>
<keyword evidence="12" id="KW-1185">Reference proteome</keyword>
<comment type="similarity">
    <text evidence="6">Belongs to the sigma-70 factor family. RpoD/SigA subfamily.</text>
</comment>
<dbReference type="NCBIfam" id="NF004208">
    <property type="entry name" value="PRK05658.1"/>
    <property type="match status" value="1"/>
</dbReference>
<dbReference type="PANTHER" id="PTHR30603:SF60">
    <property type="entry name" value="RNA POLYMERASE SIGMA FACTOR RPOD"/>
    <property type="match status" value="1"/>
</dbReference>
<dbReference type="InterPro" id="IPR000943">
    <property type="entry name" value="RNA_pol_sigma70"/>
</dbReference>
<dbReference type="InterPro" id="IPR007631">
    <property type="entry name" value="RNA_pol_sigma_70_non-ess"/>
</dbReference>
<dbReference type="Pfam" id="PF04539">
    <property type="entry name" value="Sigma70_r3"/>
    <property type="match status" value="1"/>
</dbReference>
<dbReference type="RefSeq" id="WP_048874914.1">
    <property type="nucleotide sequence ID" value="NZ_CP011126.1"/>
</dbReference>
<keyword evidence="2 6" id="KW-0805">Transcription regulation</keyword>
<dbReference type="HAMAP" id="MF_00963">
    <property type="entry name" value="Sigma70_RpoD_SigA"/>
    <property type="match status" value="1"/>
</dbReference>
<evidence type="ECO:0000259" key="10">
    <source>
        <dbReference type="PROSITE" id="PS00716"/>
    </source>
</evidence>
<dbReference type="SUPFAM" id="SSF88946">
    <property type="entry name" value="Sigma2 domain of RNA polymerase sigma factors"/>
    <property type="match status" value="1"/>
</dbReference>
<sequence length="705" mass="80899">MPTRKKKSNTLKENKKISVKKVKTNKTKAKAPVKPKSKPAVKHPMAKKSKPYRGGEGIKRAQKIPVYKKIGEEALKKTSPPQKAKETAVPAFSAPAKLEENIIESQRLGFSTLLEEAKNKGYLVHEDLINLLPNDYADPTQMEGIIGRLTEMGIKVFEIPPDADSLLLEEDTQSDDDEIKDDVAEVLATETRTTDPVRMYMREMGSVELLTREGEIVIAKRIEEGIRQVMGAVVQYPELIESFIKEYETTVATESRLSDLLIGFFDEERGLPPEAAKEVEITEDQKEEGGEEGADEFGESGPDPVITQKNMEELKALYGRYLNAIKRYGKKTPATLKHQRNLAEFFSTFKLSIRQFNRLTGRLLRLLKEARSHDRLIMAYCVVKAKTPRKKFIASFPHNETNMNWLEQYKKENKEQAKRLELYSKEIYRAQRNLIQLEEKSNLTIQEIKEINRRVAIGEAKSRRAKKEMIEANLRLVISIAKKYTNRGLQFLDLIQEGNIGLMKAVDKFEYRRGYKFSTYATWWIRQAITRSIADQARTIRIPVHMIETINKLNRISRQILQETGMEATPEELGRRMDMSEEKVRKVLKIAKEPISMETPIGEDEDSNLGDFIEDVNMESPIDFATSAGLVEATREILATLTPREAKVLRMRFGIDMNTDHTLEEVGKQFDVTRERIRQIEAKALRKLRHPSRAEKLHSFLETEE</sequence>
<dbReference type="NCBIfam" id="TIGR02937">
    <property type="entry name" value="sigma70-ECF"/>
    <property type="match status" value="1"/>
</dbReference>
<evidence type="ECO:0000256" key="8">
    <source>
        <dbReference type="SAM" id="MobiDB-lite"/>
    </source>
</evidence>
<keyword evidence="5 6" id="KW-0804">Transcription</keyword>
<proteinExistence type="inferred from homology"/>
<dbReference type="SUPFAM" id="SSF88659">
    <property type="entry name" value="Sigma3 and sigma4 domains of RNA polymerase sigma factors"/>
    <property type="match status" value="2"/>
</dbReference>
<name>A0ABM5UTM1_9COXI</name>
<dbReference type="Gene3D" id="1.10.220.120">
    <property type="entry name" value="Sigma-70 factor, region 1.1"/>
    <property type="match status" value="1"/>
</dbReference>
<dbReference type="Gene3D" id="1.10.10.10">
    <property type="entry name" value="Winged helix-like DNA-binding domain superfamily/Winged helix DNA-binding domain"/>
    <property type="match status" value="2"/>
</dbReference>
<dbReference type="EMBL" id="CP011126">
    <property type="protein sequence ID" value="AKQ33267.1"/>
    <property type="molecule type" value="Genomic_DNA"/>
</dbReference>
<dbReference type="InterPro" id="IPR036388">
    <property type="entry name" value="WH-like_DNA-bd_sf"/>
</dbReference>
<feature type="region of interest" description="Disordered" evidence="8">
    <location>
        <begin position="280"/>
        <end position="305"/>
    </location>
</feature>
<evidence type="ECO:0000256" key="6">
    <source>
        <dbReference type="HAMAP-Rule" id="MF_00963"/>
    </source>
</evidence>
<dbReference type="InterPro" id="IPR014284">
    <property type="entry name" value="RNA_pol_sigma-70_dom"/>
</dbReference>
<feature type="region of interest" description="Sigma-70 factor domain-3" evidence="6">
    <location>
        <begin position="548"/>
        <end position="624"/>
    </location>
</feature>
<evidence type="ECO:0000256" key="4">
    <source>
        <dbReference type="ARBA" id="ARBA00023125"/>
    </source>
</evidence>
<dbReference type="PROSITE" id="PS00715">
    <property type="entry name" value="SIGMA70_1"/>
    <property type="match status" value="1"/>
</dbReference>
<feature type="DNA-binding region" description="H-T-H motif" evidence="6">
    <location>
        <begin position="663"/>
        <end position="682"/>
    </location>
</feature>
<dbReference type="PANTHER" id="PTHR30603">
    <property type="entry name" value="RNA POLYMERASE SIGMA FACTOR RPO"/>
    <property type="match status" value="1"/>
</dbReference>
<dbReference type="Gene3D" id="1.10.601.10">
    <property type="entry name" value="RNA Polymerase Primary Sigma Factor"/>
    <property type="match status" value="1"/>
</dbReference>
<dbReference type="Pfam" id="PF04546">
    <property type="entry name" value="Sigma70_ner"/>
    <property type="match status" value="1"/>
</dbReference>
<evidence type="ECO:0000256" key="5">
    <source>
        <dbReference type="ARBA" id="ARBA00023163"/>
    </source>
</evidence>
<keyword evidence="4 6" id="KW-0238">DNA-binding</keyword>
<dbReference type="CDD" id="cd06171">
    <property type="entry name" value="Sigma70_r4"/>
    <property type="match status" value="1"/>
</dbReference>
<accession>A0ABM5UTM1</accession>
<feature type="compositionally biased region" description="Acidic residues" evidence="8">
    <location>
        <begin position="289"/>
        <end position="298"/>
    </location>
</feature>
<feature type="short sequence motif" description="Interaction with polymerase core subunit RpoC" evidence="6">
    <location>
        <begin position="493"/>
        <end position="496"/>
    </location>
</feature>
<comment type="subunit">
    <text evidence="6">Interacts transiently with the RNA polymerase catalytic core.</text>
</comment>
<dbReference type="InterPro" id="IPR013325">
    <property type="entry name" value="RNA_pol_sigma_r2"/>
</dbReference>
<evidence type="ECO:0000259" key="9">
    <source>
        <dbReference type="PROSITE" id="PS00715"/>
    </source>
</evidence>
<dbReference type="InterPro" id="IPR012760">
    <property type="entry name" value="RNA_pol_sigma_RpoD_C"/>
</dbReference>
<dbReference type="InterPro" id="IPR013324">
    <property type="entry name" value="RNA_pol_sigma_r3/r4-like"/>
</dbReference>
<feature type="domain" description="RNA polymerase sigma-70" evidence="10">
    <location>
        <begin position="662"/>
        <end position="688"/>
    </location>
</feature>
<protein>
    <recommendedName>
        <fullName evidence="6">RNA polymerase sigma factor RpoD</fullName>
    </recommendedName>
    <alternativeName>
        <fullName evidence="6">Sigma-70</fullName>
    </alternativeName>
</protein>
<dbReference type="InterPro" id="IPR050239">
    <property type="entry name" value="Sigma-70_RNA_pol_init_factors"/>
</dbReference>
<feature type="region of interest" description="Disordered" evidence="8">
    <location>
        <begin position="1"/>
        <end position="58"/>
    </location>
</feature>
<dbReference type="InterPro" id="IPR007127">
    <property type="entry name" value="RNA_pol_sigma_70_r1_1"/>
</dbReference>
<dbReference type="PROSITE" id="PS00716">
    <property type="entry name" value="SIGMA70_2"/>
    <property type="match status" value="1"/>
</dbReference>
<keyword evidence="7" id="KW-0175">Coiled coil</keyword>
<reference evidence="11 12" key="1">
    <citation type="journal article" date="2015" name="Genome Biol. Evol.">
        <title>Distinctive Genome Reduction Rates Revealed by Genomic Analyses of Two Coxiella-Like Endosymbionts in Ticks.</title>
        <authorList>
            <person name="Gottlieb Y."/>
            <person name="Lalzar I."/>
            <person name="Klasson L."/>
        </authorList>
    </citation>
    <scope>NUCLEOTIDE SEQUENCE [LARGE SCALE GENOMIC DNA]</scope>
    <source>
        <strain evidence="11 12">CRt</strain>
    </source>
</reference>
<dbReference type="InterPro" id="IPR007627">
    <property type="entry name" value="RNA_pol_sigma70_r2"/>
</dbReference>
<dbReference type="InterPro" id="IPR007624">
    <property type="entry name" value="RNA_pol_sigma70_r3"/>
</dbReference>
<feature type="region of interest" description="Sigma-70 factor domain-2" evidence="6">
    <location>
        <begin position="469"/>
        <end position="539"/>
    </location>
</feature>
<dbReference type="Pfam" id="PF03979">
    <property type="entry name" value="Sigma70_r1_1"/>
    <property type="match status" value="1"/>
</dbReference>